<accession>A0A356LM05</accession>
<gene>
    <name evidence="1" type="ORF">DD666_21780</name>
</gene>
<sequence>MTLKHGWKLHARGAVWRNFRHLADMAEDVRYQSDVELTFNVNANASSAFVCNVITYQYFRLRLQYWPMMLYVS</sequence>
<proteinExistence type="predicted"/>
<evidence type="ECO:0000313" key="1">
    <source>
        <dbReference type="EMBL" id="HBP32027.1"/>
    </source>
</evidence>
<reference evidence="1 2" key="1">
    <citation type="journal article" date="2018" name="Nat. Biotechnol.">
        <title>A standardized bacterial taxonomy based on genome phylogeny substantially revises the tree of life.</title>
        <authorList>
            <person name="Parks D.H."/>
            <person name="Chuvochina M."/>
            <person name="Waite D.W."/>
            <person name="Rinke C."/>
            <person name="Skarshewski A."/>
            <person name="Chaumeil P.A."/>
            <person name="Hugenholtz P."/>
        </authorList>
    </citation>
    <scope>NUCLEOTIDE SEQUENCE [LARGE SCALE GENOMIC DNA]</scope>
    <source>
        <strain evidence="1">UBA10707</strain>
    </source>
</reference>
<dbReference type="Proteomes" id="UP000264036">
    <property type="component" value="Unassembled WGS sequence"/>
</dbReference>
<name>A0A356LM05_9BURK</name>
<comment type="caution">
    <text evidence="1">The sequence shown here is derived from an EMBL/GenBank/DDBJ whole genome shotgun (WGS) entry which is preliminary data.</text>
</comment>
<protein>
    <submittedName>
        <fullName evidence="1">Uncharacterized protein</fullName>
    </submittedName>
</protein>
<dbReference type="AlphaFoldDB" id="A0A356LM05"/>
<evidence type="ECO:0000313" key="2">
    <source>
        <dbReference type="Proteomes" id="UP000264036"/>
    </source>
</evidence>
<organism evidence="1 2">
    <name type="scientific">Advenella kashmirensis</name>
    <dbReference type="NCBI Taxonomy" id="310575"/>
    <lineage>
        <taxon>Bacteria</taxon>
        <taxon>Pseudomonadati</taxon>
        <taxon>Pseudomonadota</taxon>
        <taxon>Betaproteobacteria</taxon>
        <taxon>Burkholderiales</taxon>
        <taxon>Alcaligenaceae</taxon>
    </lineage>
</organism>
<dbReference type="EMBL" id="DOEK01000047">
    <property type="protein sequence ID" value="HBP32027.1"/>
    <property type="molecule type" value="Genomic_DNA"/>
</dbReference>